<dbReference type="CDD" id="cd00950">
    <property type="entry name" value="DHDPS"/>
    <property type="match status" value="1"/>
</dbReference>
<dbReference type="InterPro" id="IPR020624">
    <property type="entry name" value="Schiff_base-form_aldolases_CS"/>
</dbReference>
<evidence type="ECO:0000256" key="14">
    <source>
        <dbReference type="PIRSR" id="PIRSR001365-1"/>
    </source>
</evidence>
<dbReference type="PRINTS" id="PR00146">
    <property type="entry name" value="DHPICSNTHASE"/>
</dbReference>
<dbReference type="PANTHER" id="PTHR12128:SF66">
    <property type="entry name" value="4-HYDROXY-2-OXOGLUTARATE ALDOLASE, MITOCHONDRIAL"/>
    <property type="match status" value="1"/>
</dbReference>
<dbReference type="PROSITE" id="PS00666">
    <property type="entry name" value="DHDPS_2"/>
    <property type="match status" value="1"/>
</dbReference>
<dbReference type="HAMAP" id="MF_00418">
    <property type="entry name" value="DapA"/>
    <property type="match status" value="1"/>
</dbReference>
<dbReference type="Gene3D" id="3.20.20.70">
    <property type="entry name" value="Aldolase class I"/>
    <property type="match status" value="1"/>
</dbReference>
<dbReference type="EC" id="4.3.3.7" evidence="4 12"/>
<evidence type="ECO:0000256" key="9">
    <source>
        <dbReference type="ARBA" id="ARBA00023239"/>
    </source>
</evidence>
<reference evidence="16" key="2">
    <citation type="journal article" date="2021" name="PeerJ">
        <title>Extensive microbial diversity within the chicken gut microbiome revealed by metagenomics and culture.</title>
        <authorList>
            <person name="Gilroy R."/>
            <person name="Ravi A."/>
            <person name="Getino M."/>
            <person name="Pursley I."/>
            <person name="Horton D.L."/>
            <person name="Alikhan N.F."/>
            <person name="Baker D."/>
            <person name="Gharbi K."/>
            <person name="Hall N."/>
            <person name="Watson M."/>
            <person name="Adriaenssens E.M."/>
            <person name="Foster-Nyarko E."/>
            <person name="Jarju S."/>
            <person name="Secka A."/>
            <person name="Antonio M."/>
            <person name="Oren A."/>
            <person name="Chaudhuri R.R."/>
            <person name="La Ragione R."/>
            <person name="Hildebrand F."/>
            <person name="Pallen M.J."/>
        </authorList>
    </citation>
    <scope>NUCLEOTIDE SEQUENCE</scope>
    <source>
        <strain evidence="16">CHK188-20938</strain>
    </source>
</reference>
<name>A0A9D1P442_9FIRM</name>
<dbReference type="GO" id="GO:0019877">
    <property type="term" value="P:diaminopimelate biosynthetic process"/>
    <property type="evidence" value="ECO:0007669"/>
    <property type="project" value="UniProtKB-UniRule"/>
</dbReference>
<comment type="subcellular location">
    <subcellularLocation>
        <location evidence="12">Cytoplasm</location>
    </subcellularLocation>
</comment>
<dbReference type="SUPFAM" id="SSF51569">
    <property type="entry name" value="Aldolase"/>
    <property type="match status" value="1"/>
</dbReference>
<evidence type="ECO:0000256" key="11">
    <source>
        <dbReference type="ARBA" id="ARBA00047836"/>
    </source>
</evidence>
<evidence type="ECO:0000256" key="3">
    <source>
        <dbReference type="ARBA" id="ARBA00007592"/>
    </source>
</evidence>
<comment type="caution">
    <text evidence="16">The sequence shown here is derived from an EMBL/GenBank/DDBJ whole genome shotgun (WGS) entry which is preliminary data.</text>
</comment>
<comment type="subunit">
    <text evidence="12">Homotetramer; dimer of dimers.</text>
</comment>
<dbReference type="InterPro" id="IPR020625">
    <property type="entry name" value="Schiff_base-form_aldolases_AS"/>
</dbReference>
<comment type="function">
    <text evidence="1 12">Catalyzes the condensation of (S)-aspartate-beta-semialdehyde [(S)-ASA] and pyruvate to 4-hydroxy-tetrahydrodipicolinate (HTPA).</text>
</comment>
<evidence type="ECO:0000256" key="2">
    <source>
        <dbReference type="ARBA" id="ARBA00005120"/>
    </source>
</evidence>
<evidence type="ECO:0000256" key="8">
    <source>
        <dbReference type="ARBA" id="ARBA00023154"/>
    </source>
</evidence>
<keyword evidence="7 12" id="KW-0220">Diaminopimelate biosynthesis</keyword>
<organism evidence="16 17">
    <name type="scientific">Candidatus Scatomonas pullistercoris</name>
    <dbReference type="NCBI Taxonomy" id="2840920"/>
    <lineage>
        <taxon>Bacteria</taxon>
        <taxon>Bacillati</taxon>
        <taxon>Bacillota</taxon>
        <taxon>Clostridia</taxon>
        <taxon>Lachnospirales</taxon>
        <taxon>Lachnospiraceae</taxon>
        <taxon>Lachnospiraceae incertae sedis</taxon>
        <taxon>Candidatus Scatomonas</taxon>
    </lineage>
</organism>
<evidence type="ECO:0000256" key="12">
    <source>
        <dbReference type="HAMAP-Rule" id="MF_00418"/>
    </source>
</evidence>
<evidence type="ECO:0000256" key="15">
    <source>
        <dbReference type="PIRSR" id="PIRSR001365-2"/>
    </source>
</evidence>
<feature type="binding site" evidence="12 15">
    <location>
        <position position="47"/>
    </location>
    <ligand>
        <name>pyruvate</name>
        <dbReference type="ChEBI" id="CHEBI:15361"/>
    </ligand>
</feature>
<evidence type="ECO:0000256" key="10">
    <source>
        <dbReference type="ARBA" id="ARBA00023270"/>
    </source>
</evidence>
<protein>
    <recommendedName>
        <fullName evidence="4 12">4-hydroxy-tetrahydrodipicolinate synthase</fullName>
        <shortName evidence="12">HTPA synthase</shortName>
        <ecNumber evidence="4 12">4.3.3.7</ecNumber>
    </recommendedName>
</protein>
<dbReference type="InterPro" id="IPR013785">
    <property type="entry name" value="Aldolase_TIM"/>
</dbReference>
<dbReference type="GO" id="GO:0009089">
    <property type="term" value="P:lysine biosynthetic process via diaminopimelate"/>
    <property type="evidence" value="ECO:0007669"/>
    <property type="project" value="UniProtKB-UniRule"/>
</dbReference>
<comment type="caution">
    <text evidence="12">Was originally thought to be a dihydrodipicolinate synthase (DHDPS), catalyzing the condensation of (S)-aspartate-beta-semialdehyde [(S)-ASA] and pyruvate to dihydrodipicolinate (DHDP). However, it was shown in E.coli that the product of the enzymatic reaction is not dihydrodipicolinate but in fact (4S)-4-hydroxy-2,3,4,5-tetrahydro-(2S)-dipicolinic acid (HTPA), and that the consecutive dehydration reaction leading to DHDP is not spontaneous but catalyzed by DapB.</text>
</comment>
<feature type="site" description="Part of a proton relay during catalysis" evidence="12">
    <location>
        <position position="109"/>
    </location>
</feature>
<comment type="similarity">
    <text evidence="3 12 13">Belongs to the DapA family.</text>
</comment>
<keyword evidence="5 12" id="KW-0963">Cytoplasm</keyword>
<dbReference type="Proteomes" id="UP000824169">
    <property type="component" value="Unassembled WGS sequence"/>
</dbReference>
<evidence type="ECO:0000256" key="4">
    <source>
        <dbReference type="ARBA" id="ARBA00012086"/>
    </source>
</evidence>
<dbReference type="InterPro" id="IPR005263">
    <property type="entry name" value="DapA"/>
</dbReference>
<accession>A0A9D1P442</accession>
<feature type="active site" description="Schiff-base intermediate with substrate" evidence="12 14">
    <location>
        <position position="164"/>
    </location>
</feature>
<dbReference type="PROSITE" id="PS00665">
    <property type="entry name" value="DHDPS_1"/>
    <property type="match status" value="1"/>
</dbReference>
<evidence type="ECO:0000256" key="7">
    <source>
        <dbReference type="ARBA" id="ARBA00022915"/>
    </source>
</evidence>
<evidence type="ECO:0000256" key="5">
    <source>
        <dbReference type="ARBA" id="ARBA00022490"/>
    </source>
</evidence>
<evidence type="ECO:0000256" key="13">
    <source>
        <dbReference type="PIRNR" id="PIRNR001365"/>
    </source>
</evidence>
<dbReference type="GO" id="GO:0005829">
    <property type="term" value="C:cytosol"/>
    <property type="evidence" value="ECO:0007669"/>
    <property type="project" value="TreeGrafter"/>
</dbReference>
<sequence>MAIFTGSAVAIVTPMKEGGEVNYEKLGELIDEQIAENTDAIVICGTTGESSTLSHKEHLEAIGYCVKHVAGRVPVIAGTGSNSTKEAIYLSVESEKLGADALLLVTPYYNKATQKGLIRHYTAIAEAVSLPIIMYNVPSRTGVNILPETAAYLAKNVKNIVGIKEASGNISQIAKVKQLAGEDIELYSGNDDQVVPILSLGGIGVISVLANVAPKYTHDMVMQYLEGNVGESCRMQLQALPLIEALFCEVNPIPVKAAMNLMGKEVGELRPPMYEMEAANQEKLKKAMEDFGLLGR</sequence>
<evidence type="ECO:0000256" key="6">
    <source>
        <dbReference type="ARBA" id="ARBA00022605"/>
    </source>
</evidence>
<feature type="site" description="Part of a proton relay during catalysis" evidence="12">
    <location>
        <position position="46"/>
    </location>
</feature>
<evidence type="ECO:0000313" key="16">
    <source>
        <dbReference type="EMBL" id="HIV26206.1"/>
    </source>
</evidence>
<dbReference type="InterPro" id="IPR002220">
    <property type="entry name" value="DapA-like"/>
</dbReference>
<feature type="active site" description="Proton donor/acceptor" evidence="12 14">
    <location>
        <position position="135"/>
    </location>
</feature>
<gene>
    <name evidence="12" type="primary">dapA</name>
    <name evidence="16" type="ORF">IAB71_10590</name>
</gene>
<keyword evidence="10 12" id="KW-0704">Schiff base</keyword>
<dbReference type="PANTHER" id="PTHR12128">
    <property type="entry name" value="DIHYDRODIPICOLINATE SYNTHASE"/>
    <property type="match status" value="1"/>
</dbReference>
<keyword evidence="8 12" id="KW-0457">Lysine biosynthesis</keyword>
<dbReference type="NCBIfam" id="TIGR00674">
    <property type="entry name" value="dapA"/>
    <property type="match status" value="1"/>
</dbReference>
<proteinExistence type="inferred from homology"/>
<feature type="binding site" evidence="12 15">
    <location>
        <position position="206"/>
    </location>
    <ligand>
        <name>pyruvate</name>
        <dbReference type="ChEBI" id="CHEBI:15361"/>
    </ligand>
</feature>
<comment type="pathway">
    <text evidence="2 12">Amino-acid biosynthesis; L-lysine biosynthesis via DAP pathway; (S)-tetrahydrodipicolinate from L-aspartate: step 3/4.</text>
</comment>
<dbReference type="SMART" id="SM01130">
    <property type="entry name" value="DHDPS"/>
    <property type="match status" value="1"/>
</dbReference>
<comment type="catalytic activity">
    <reaction evidence="11 12">
        <text>L-aspartate 4-semialdehyde + pyruvate = (2S,4S)-4-hydroxy-2,3,4,5-tetrahydrodipicolinate + H2O + H(+)</text>
        <dbReference type="Rhea" id="RHEA:34171"/>
        <dbReference type="ChEBI" id="CHEBI:15361"/>
        <dbReference type="ChEBI" id="CHEBI:15377"/>
        <dbReference type="ChEBI" id="CHEBI:15378"/>
        <dbReference type="ChEBI" id="CHEBI:67139"/>
        <dbReference type="ChEBI" id="CHEBI:537519"/>
        <dbReference type="EC" id="4.3.3.7"/>
    </reaction>
</comment>
<reference evidence="16" key="1">
    <citation type="submission" date="2020-10" db="EMBL/GenBank/DDBJ databases">
        <authorList>
            <person name="Gilroy R."/>
        </authorList>
    </citation>
    <scope>NUCLEOTIDE SEQUENCE</scope>
    <source>
        <strain evidence="16">CHK188-20938</strain>
    </source>
</reference>
<keyword evidence="6 12" id="KW-0028">Amino-acid biosynthesis</keyword>
<dbReference type="GO" id="GO:0008840">
    <property type="term" value="F:4-hydroxy-tetrahydrodipicolinate synthase activity"/>
    <property type="evidence" value="ECO:0007669"/>
    <property type="project" value="UniProtKB-UniRule"/>
</dbReference>
<dbReference type="AlphaFoldDB" id="A0A9D1P442"/>
<dbReference type="Pfam" id="PF00701">
    <property type="entry name" value="DHDPS"/>
    <property type="match status" value="1"/>
</dbReference>
<dbReference type="PIRSF" id="PIRSF001365">
    <property type="entry name" value="DHDPS"/>
    <property type="match status" value="1"/>
</dbReference>
<evidence type="ECO:0000256" key="1">
    <source>
        <dbReference type="ARBA" id="ARBA00003294"/>
    </source>
</evidence>
<keyword evidence="9 12" id="KW-0456">Lyase</keyword>
<evidence type="ECO:0000313" key="17">
    <source>
        <dbReference type="Proteomes" id="UP000824169"/>
    </source>
</evidence>
<dbReference type="EMBL" id="DVOO01000030">
    <property type="protein sequence ID" value="HIV26206.1"/>
    <property type="molecule type" value="Genomic_DNA"/>
</dbReference>